<comment type="caution">
    <text evidence="2">The sequence shown here is derived from an EMBL/GenBank/DDBJ whole genome shotgun (WGS) entry which is preliminary data.</text>
</comment>
<feature type="transmembrane region" description="Helical" evidence="1">
    <location>
        <begin position="20"/>
        <end position="43"/>
    </location>
</feature>
<reference evidence="3" key="1">
    <citation type="journal article" date="2018" name="Nat. Plants">
        <title>Whole-genome landscape of Medicago truncatula symbiotic genes.</title>
        <authorList>
            <person name="Pecrix Y."/>
            <person name="Staton S.E."/>
            <person name="Sallet E."/>
            <person name="Lelandais-Briere C."/>
            <person name="Moreau S."/>
            <person name="Carrere S."/>
            <person name="Blein T."/>
            <person name="Jardinaud M.F."/>
            <person name="Latrasse D."/>
            <person name="Zouine M."/>
            <person name="Zahm M."/>
            <person name="Kreplak J."/>
            <person name="Mayjonade B."/>
            <person name="Satge C."/>
            <person name="Perez M."/>
            <person name="Cauet S."/>
            <person name="Marande W."/>
            <person name="Chantry-Darmon C."/>
            <person name="Lopez-Roques C."/>
            <person name="Bouchez O."/>
            <person name="Berard A."/>
            <person name="Debelle F."/>
            <person name="Munos S."/>
            <person name="Bendahmane A."/>
            <person name="Berges H."/>
            <person name="Niebel A."/>
            <person name="Buitink J."/>
            <person name="Frugier F."/>
            <person name="Benhamed M."/>
            <person name="Crespi M."/>
            <person name="Gouzy J."/>
            <person name="Gamas P."/>
        </authorList>
    </citation>
    <scope>NUCLEOTIDE SEQUENCE [LARGE SCALE GENOMIC DNA]</scope>
    <source>
        <strain evidence="3">cv. Jemalong A17</strain>
    </source>
</reference>
<keyword evidence="1" id="KW-0472">Membrane</keyword>
<dbReference type="Proteomes" id="UP000265566">
    <property type="component" value="Chromosome 6"/>
</dbReference>
<dbReference type="AlphaFoldDB" id="A0A396HF33"/>
<name>A0A396HF33_MEDTR</name>
<evidence type="ECO:0000313" key="3">
    <source>
        <dbReference type="Proteomes" id="UP000265566"/>
    </source>
</evidence>
<dbReference type="EMBL" id="PSQE01000006">
    <property type="protein sequence ID" value="RHN51930.1"/>
    <property type="molecule type" value="Genomic_DNA"/>
</dbReference>
<evidence type="ECO:0000313" key="2">
    <source>
        <dbReference type="EMBL" id="RHN51930.1"/>
    </source>
</evidence>
<protein>
    <recommendedName>
        <fullName evidence="4">Transmembrane protein</fullName>
    </recommendedName>
</protein>
<evidence type="ECO:0000256" key="1">
    <source>
        <dbReference type="SAM" id="Phobius"/>
    </source>
</evidence>
<gene>
    <name evidence="2" type="ORF">MtrunA17_Chr6g0474641</name>
</gene>
<keyword evidence="1" id="KW-1133">Transmembrane helix</keyword>
<sequence length="45" mass="4929">MRGRNKRIQVLMIGLRGTSLVRTMLFGSCVGSMLGIFMSLVTLPS</sequence>
<proteinExistence type="predicted"/>
<dbReference type="Gramene" id="rna36503">
    <property type="protein sequence ID" value="RHN51930.1"/>
    <property type="gene ID" value="gene36503"/>
</dbReference>
<accession>A0A396HF33</accession>
<keyword evidence="1" id="KW-0812">Transmembrane</keyword>
<evidence type="ECO:0008006" key="4">
    <source>
        <dbReference type="Google" id="ProtNLM"/>
    </source>
</evidence>
<organism evidence="2 3">
    <name type="scientific">Medicago truncatula</name>
    <name type="common">Barrel medic</name>
    <name type="synonym">Medicago tribuloides</name>
    <dbReference type="NCBI Taxonomy" id="3880"/>
    <lineage>
        <taxon>Eukaryota</taxon>
        <taxon>Viridiplantae</taxon>
        <taxon>Streptophyta</taxon>
        <taxon>Embryophyta</taxon>
        <taxon>Tracheophyta</taxon>
        <taxon>Spermatophyta</taxon>
        <taxon>Magnoliopsida</taxon>
        <taxon>eudicotyledons</taxon>
        <taxon>Gunneridae</taxon>
        <taxon>Pentapetalae</taxon>
        <taxon>rosids</taxon>
        <taxon>fabids</taxon>
        <taxon>Fabales</taxon>
        <taxon>Fabaceae</taxon>
        <taxon>Papilionoideae</taxon>
        <taxon>50 kb inversion clade</taxon>
        <taxon>NPAAA clade</taxon>
        <taxon>Hologalegina</taxon>
        <taxon>IRL clade</taxon>
        <taxon>Trifolieae</taxon>
        <taxon>Medicago</taxon>
    </lineage>
</organism>